<dbReference type="InterPro" id="IPR050493">
    <property type="entry name" value="FAD-dep_Monooxygenase_BioMet"/>
</dbReference>
<dbReference type="PANTHER" id="PTHR13789">
    <property type="entry name" value="MONOOXYGENASE"/>
    <property type="match status" value="1"/>
</dbReference>
<keyword evidence="3" id="KW-0274">FAD</keyword>
<dbReference type="PRINTS" id="PR00420">
    <property type="entry name" value="RNGMNOXGNASE"/>
</dbReference>
<evidence type="ECO:0000256" key="5">
    <source>
        <dbReference type="ARBA" id="ARBA00023033"/>
    </source>
</evidence>
<evidence type="ECO:0000259" key="6">
    <source>
        <dbReference type="Pfam" id="PF01494"/>
    </source>
</evidence>
<keyword evidence="8" id="KW-1185">Reference proteome</keyword>
<proteinExistence type="inferred from homology"/>
<evidence type="ECO:0000313" key="7">
    <source>
        <dbReference type="EMBL" id="CAK7275407.1"/>
    </source>
</evidence>
<evidence type="ECO:0000256" key="4">
    <source>
        <dbReference type="ARBA" id="ARBA00023002"/>
    </source>
</evidence>
<accession>A0ABP0E4R8</accession>
<comment type="caution">
    <text evidence="7">The sequence shown here is derived from an EMBL/GenBank/DDBJ whole genome shotgun (WGS) entry which is preliminary data.</text>
</comment>
<reference evidence="7 8" key="1">
    <citation type="submission" date="2024-01" db="EMBL/GenBank/DDBJ databases">
        <authorList>
            <person name="Allen C."/>
            <person name="Tagirdzhanova G."/>
        </authorList>
    </citation>
    <scope>NUCLEOTIDE SEQUENCE [LARGE SCALE GENOMIC DNA]</scope>
    <source>
        <strain evidence="7 8">CBS 573.63</strain>
    </source>
</reference>
<dbReference type="InterPro" id="IPR002938">
    <property type="entry name" value="FAD-bd"/>
</dbReference>
<evidence type="ECO:0000256" key="3">
    <source>
        <dbReference type="ARBA" id="ARBA00022827"/>
    </source>
</evidence>
<keyword evidence="4" id="KW-0560">Oxidoreductase</keyword>
<dbReference type="InterPro" id="IPR036188">
    <property type="entry name" value="FAD/NAD-bd_sf"/>
</dbReference>
<dbReference type="PANTHER" id="PTHR13789:SF309">
    <property type="entry name" value="PUTATIVE (AFU_ORTHOLOGUE AFUA_6G14510)-RELATED"/>
    <property type="match status" value="1"/>
</dbReference>
<feature type="domain" description="FAD-binding" evidence="6">
    <location>
        <begin position="4"/>
        <end position="176"/>
    </location>
</feature>
<dbReference type="Gene3D" id="3.50.50.60">
    <property type="entry name" value="FAD/NAD(P)-binding domain"/>
    <property type="match status" value="1"/>
</dbReference>
<name>A0ABP0E4R8_9PEZI</name>
<dbReference type="Proteomes" id="UP001642501">
    <property type="component" value="Unassembled WGS sequence"/>
</dbReference>
<dbReference type="Pfam" id="PF01494">
    <property type="entry name" value="FAD_binding_3"/>
    <property type="match status" value="1"/>
</dbReference>
<evidence type="ECO:0000256" key="2">
    <source>
        <dbReference type="ARBA" id="ARBA00022630"/>
    </source>
</evidence>
<organism evidence="7 8">
    <name type="scientific">Sporothrix epigloea</name>
    <dbReference type="NCBI Taxonomy" id="1892477"/>
    <lineage>
        <taxon>Eukaryota</taxon>
        <taxon>Fungi</taxon>
        <taxon>Dikarya</taxon>
        <taxon>Ascomycota</taxon>
        <taxon>Pezizomycotina</taxon>
        <taxon>Sordariomycetes</taxon>
        <taxon>Sordariomycetidae</taxon>
        <taxon>Ophiostomatales</taxon>
        <taxon>Ophiostomataceae</taxon>
        <taxon>Sporothrix</taxon>
    </lineage>
</organism>
<evidence type="ECO:0000256" key="1">
    <source>
        <dbReference type="ARBA" id="ARBA00007992"/>
    </source>
</evidence>
<protein>
    <recommendedName>
        <fullName evidence="6">FAD-binding domain-containing protein</fullName>
    </recommendedName>
</protein>
<keyword evidence="2" id="KW-0285">Flavoprotein</keyword>
<keyword evidence="5" id="KW-0503">Monooxygenase</keyword>
<evidence type="ECO:0000313" key="8">
    <source>
        <dbReference type="Proteomes" id="UP001642501"/>
    </source>
</evidence>
<dbReference type="SUPFAM" id="SSF51905">
    <property type="entry name" value="FAD/NAD(P)-binding domain"/>
    <property type="match status" value="1"/>
</dbReference>
<gene>
    <name evidence="7" type="ORF">SEPCBS57363_006665</name>
</gene>
<dbReference type="EMBL" id="CAWUOM010000229">
    <property type="protein sequence ID" value="CAK7275407.1"/>
    <property type="molecule type" value="Genomic_DNA"/>
</dbReference>
<sequence>MVWKVAIIGGGPGGLGAAVALSQLNIQGKTSITDWTLFEKKQRISKTGGGISVQQHTWRMLELLGVADLIDARDLFRPKDGCSSEHRNAVTGAVGMAPHSKRIATAPGQLSHPAVKAATSTTFKPRRIADCDQQETGQGRGCDWWYAAHLSDGQVSTYDLVIGADGIRSVTRLAMAPGHKITYNGQSAYLTILHKSDVASINGIPDAPIFWHYVGGKYVFSWRRRL</sequence>
<comment type="similarity">
    <text evidence="1">Belongs to the paxM FAD-dependent monooxygenase family.</text>
</comment>